<dbReference type="Proteomes" id="UP000030732">
    <property type="component" value="Segment"/>
</dbReference>
<keyword evidence="2" id="KW-1185">Reference proteome</keyword>
<dbReference type="GeneID" id="26646752"/>
<dbReference type="OrthoDB" id="14101at10239"/>
<dbReference type="KEGG" id="vg:26646752"/>
<name>A0A0A8WFJ6_9CAUD</name>
<proteinExistence type="predicted"/>
<evidence type="ECO:0000313" key="1">
    <source>
        <dbReference type="EMBL" id="CEK40675.1"/>
    </source>
</evidence>
<organism evidence="1 2">
    <name type="scientific">Clostridium phage phiCD505</name>
    <dbReference type="NCBI Taxonomy" id="1582154"/>
    <lineage>
        <taxon>Viruses</taxon>
        <taxon>Duplodnaviria</taxon>
        <taxon>Heunggongvirae</taxon>
        <taxon>Uroviricota</taxon>
        <taxon>Caudoviricetes</taxon>
        <taxon>Colneyvirus</taxon>
        <taxon>Colneyvirus CD505</taxon>
    </lineage>
</organism>
<accession>A0A0A8WFJ6</accession>
<dbReference type="EMBL" id="LN681539">
    <property type="protein sequence ID" value="CEK40675.1"/>
    <property type="molecule type" value="Genomic_DNA"/>
</dbReference>
<sequence>MKNNISDSRVKYFCKCPYCGFDNEVEVKKGLKPKICCICTKEVEYEKLEQQSTPAK</sequence>
<reference evidence="1 2" key="1">
    <citation type="submission" date="2014-12" db="EMBL/GenBank/DDBJ databases">
        <title>Whole Genome Sequence and Molecular Characterization of Siphoviridae / Myoviridae Phage Infecting Clostridium difficile.</title>
        <authorList>
            <person name="Monot M."/>
        </authorList>
    </citation>
    <scope>NUCLEOTIDE SEQUENCE [LARGE SCALE GENOMIC DNA]</scope>
</reference>
<gene>
    <name evidence="1" type="ORF">PHICD505_20048</name>
</gene>
<dbReference type="RefSeq" id="YP_009195810.1">
    <property type="nucleotide sequence ID" value="NC_028764.1"/>
</dbReference>
<evidence type="ECO:0000313" key="2">
    <source>
        <dbReference type="Proteomes" id="UP000030732"/>
    </source>
</evidence>
<protein>
    <submittedName>
        <fullName evidence="1">Uncharacterized protein</fullName>
    </submittedName>
</protein>